<protein>
    <recommendedName>
        <fullName evidence="4">Secreted protein</fullName>
    </recommendedName>
</protein>
<sequence length="177" mass="18045">MAGRRGAVLALTSLVLAGAVVCAPASQAGTANSGGATCTGSFSNAYDPPLTLTPQTARIHSEAHYACTTAPGHTVRATGSLDAVAPRASCVTVTAPRATETVRYADHHRSVIVYDRATAVYAGGVLVVKLSGRVTEGRGQGHPAQRTVTTLPSQLPTECLGSGLRGDRGGAQLEIRP</sequence>
<proteinExistence type="predicted"/>
<evidence type="ECO:0000256" key="1">
    <source>
        <dbReference type="SAM" id="SignalP"/>
    </source>
</evidence>
<evidence type="ECO:0000313" key="3">
    <source>
        <dbReference type="Proteomes" id="UP000638313"/>
    </source>
</evidence>
<comment type="caution">
    <text evidence="2">The sequence shown here is derived from an EMBL/GenBank/DDBJ whole genome shotgun (WGS) entry which is preliminary data.</text>
</comment>
<reference evidence="2" key="1">
    <citation type="journal article" date="2014" name="Int. J. Syst. Evol. Microbiol.">
        <title>Complete genome sequence of Corynebacterium casei LMG S-19264T (=DSM 44701T), isolated from a smear-ripened cheese.</title>
        <authorList>
            <consortium name="US DOE Joint Genome Institute (JGI-PGF)"/>
            <person name="Walter F."/>
            <person name="Albersmeier A."/>
            <person name="Kalinowski J."/>
            <person name="Ruckert C."/>
        </authorList>
    </citation>
    <scope>NUCLEOTIDE SEQUENCE</scope>
    <source>
        <strain evidence="2">JCM 4059</strain>
    </source>
</reference>
<gene>
    <name evidence="2" type="ORF">GCM10010218_60020</name>
</gene>
<organism evidence="2 3">
    <name type="scientific">Streptomyces mashuensis</name>
    <dbReference type="NCBI Taxonomy" id="33904"/>
    <lineage>
        <taxon>Bacteria</taxon>
        <taxon>Bacillati</taxon>
        <taxon>Actinomycetota</taxon>
        <taxon>Actinomycetes</taxon>
        <taxon>Kitasatosporales</taxon>
        <taxon>Streptomycetaceae</taxon>
        <taxon>Streptomyces</taxon>
    </lineage>
</organism>
<dbReference type="EMBL" id="BNBD01000020">
    <property type="protein sequence ID" value="GHF70728.1"/>
    <property type="molecule type" value="Genomic_DNA"/>
</dbReference>
<keyword evidence="3" id="KW-1185">Reference proteome</keyword>
<evidence type="ECO:0008006" key="4">
    <source>
        <dbReference type="Google" id="ProtNLM"/>
    </source>
</evidence>
<feature type="chain" id="PRO_5039501728" description="Secreted protein" evidence="1">
    <location>
        <begin position="29"/>
        <end position="177"/>
    </location>
</feature>
<dbReference type="Proteomes" id="UP000638313">
    <property type="component" value="Unassembled WGS sequence"/>
</dbReference>
<dbReference type="AlphaFoldDB" id="A0A919BAB0"/>
<evidence type="ECO:0000313" key="2">
    <source>
        <dbReference type="EMBL" id="GHF70728.1"/>
    </source>
</evidence>
<name>A0A919BAB0_9ACTN</name>
<feature type="signal peptide" evidence="1">
    <location>
        <begin position="1"/>
        <end position="28"/>
    </location>
</feature>
<keyword evidence="1" id="KW-0732">Signal</keyword>
<accession>A0A919BAB0</accession>
<reference evidence="2" key="2">
    <citation type="submission" date="2020-09" db="EMBL/GenBank/DDBJ databases">
        <authorList>
            <person name="Sun Q."/>
            <person name="Ohkuma M."/>
        </authorList>
    </citation>
    <scope>NUCLEOTIDE SEQUENCE</scope>
    <source>
        <strain evidence="2">JCM 4059</strain>
    </source>
</reference>